<evidence type="ECO:0000313" key="9">
    <source>
        <dbReference type="EMBL" id="MDA0141800.1"/>
    </source>
</evidence>
<feature type="compositionally biased region" description="Low complexity" evidence="6">
    <location>
        <begin position="511"/>
        <end position="522"/>
    </location>
</feature>
<dbReference type="EC" id="3.1.11.6" evidence="5"/>
<keyword evidence="4 5" id="KW-0269">Exonuclease</keyword>
<keyword evidence="10" id="KW-1185">Reference proteome</keyword>
<protein>
    <recommendedName>
        <fullName evidence="5">Exodeoxyribonuclease 7 large subunit</fullName>
        <ecNumber evidence="5">3.1.11.6</ecNumber>
    </recommendedName>
</protein>
<evidence type="ECO:0000256" key="1">
    <source>
        <dbReference type="ARBA" id="ARBA00022490"/>
    </source>
</evidence>
<dbReference type="HAMAP" id="MF_00378">
    <property type="entry name" value="Exonuc_7_L"/>
    <property type="match status" value="1"/>
</dbReference>
<proteinExistence type="inferred from homology"/>
<dbReference type="CDD" id="cd04489">
    <property type="entry name" value="ExoVII_LU_OBF"/>
    <property type="match status" value="1"/>
</dbReference>
<evidence type="ECO:0000259" key="7">
    <source>
        <dbReference type="Pfam" id="PF02601"/>
    </source>
</evidence>
<dbReference type="PANTHER" id="PTHR30008:SF0">
    <property type="entry name" value="EXODEOXYRIBONUCLEASE 7 LARGE SUBUNIT"/>
    <property type="match status" value="1"/>
</dbReference>
<accession>A0ABT4RTL3</accession>
<feature type="domain" description="Exonuclease VII large subunit C-terminal" evidence="7">
    <location>
        <begin position="132"/>
        <end position="445"/>
    </location>
</feature>
<gene>
    <name evidence="9" type="primary">xseA</name>
    <name evidence="9" type="ORF">OJ962_30185</name>
</gene>
<dbReference type="InterPro" id="IPR020579">
    <property type="entry name" value="Exonuc_VII_lsu_C"/>
</dbReference>
<feature type="compositionally biased region" description="Low complexity" evidence="6">
    <location>
        <begin position="449"/>
        <end position="473"/>
    </location>
</feature>
<keyword evidence="3 5" id="KW-0378">Hydrolase</keyword>
<reference evidence="9" key="1">
    <citation type="submission" date="2022-10" db="EMBL/GenBank/DDBJ databases">
        <title>The WGS of Solirubrobacter sp. CPCC 204708.</title>
        <authorList>
            <person name="Jiang Z."/>
        </authorList>
    </citation>
    <scope>NUCLEOTIDE SEQUENCE</scope>
    <source>
        <strain evidence="9">CPCC 204708</strain>
    </source>
</reference>
<dbReference type="Pfam" id="PF02601">
    <property type="entry name" value="Exonuc_VII_L"/>
    <property type="match status" value="1"/>
</dbReference>
<comment type="subcellular location">
    <subcellularLocation>
        <location evidence="5">Cytoplasm</location>
    </subcellularLocation>
</comment>
<evidence type="ECO:0000256" key="2">
    <source>
        <dbReference type="ARBA" id="ARBA00022722"/>
    </source>
</evidence>
<comment type="similarity">
    <text evidence="5">Belongs to the XseA family.</text>
</comment>
<dbReference type="GO" id="GO:0008855">
    <property type="term" value="F:exodeoxyribonuclease VII activity"/>
    <property type="evidence" value="ECO:0007669"/>
    <property type="project" value="UniProtKB-EC"/>
</dbReference>
<feature type="domain" description="OB-fold nucleic acid binding" evidence="8">
    <location>
        <begin position="14"/>
        <end position="94"/>
    </location>
</feature>
<dbReference type="Proteomes" id="UP001147700">
    <property type="component" value="Unassembled WGS sequence"/>
</dbReference>
<dbReference type="InterPro" id="IPR025824">
    <property type="entry name" value="OB-fold_nuc-bd_dom"/>
</dbReference>
<evidence type="ECO:0000256" key="3">
    <source>
        <dbReference type="ARBA" id="ARBA00022801"/>
    </source>
</evidence>
<evidence type="ECO:0000256" key="6">
    <source>
        <dbReference type="SAM" id="MobiDB-lite"/>
    </source>
</evidence>
<name>A0ABT4RTL3_9ACTN</name>
<dbReference type="PANTHER" id="PTHR30008">
    <property type="entry name" value="EXODEOXYRIBONUCLEASE 7 LARGE SUBUNIT"/>
    <property type="match status" value="1"/>
</dbReference>
<dbReference type="InterPro" id="IPR003753">
    <property type="entry name" value="Exonuc_VII_L"/>
</dbReference>
<dbReference type="Pfam" id="PF13742">
    <property type="entry name" value="tRNA_anti_2"/>
    <property type="match status" value="1"/>
</dbReference>
<organism evidence="9 10">
    <name type="scientific">Solirubrobacter deserti</name>
    <dbReference type="NCBI Taxonomy" id="2282478"/>
    <lineage>
        <taxon>Bacteria</taxon>
        <taxon>Bacillati</taxon>
        <taxon>Actinomycetota</taxon>
        <taxon>Thermoleophilia</taxon>
        <taxon>Solirubrobacterales</taxon>
        <taxon>Solirubrobacteraceae</taxon>
        <taxon>Solirubrobacter</taxon>
    </lineage>
</organism>
<dbReference type="EMBL" id="JAPCID010000065">
    <property type="protein sequence ID" value="MDA0141800.1"/>
    <property type="molecule type" value="Genomic_DNA"/>
</dbReference>
<evidence type="ECO:0000256" key="5">
    <source>
        <dbReference type="RuleBase" id="RU004355"/>
    </source>
</evidence>
<keyword evidence="1" id="KW-0963">Cytoplasm</keyword>
<dbReference type="RefSeq" id="WP_270006805.1">
    <property type="nucleotide sequence ID" value="NZ_JAPCID010000065.1"/>
</dbReference>
<comment type="caution">
    <text evidence="9">The sequence shown here is derived from an EMBL/GenBank/DDBJ whole genome shotgun (WGS) entry which is preliminary data.</text>
</comment>
<evidence type="ECO:0000313" key="10">
    <source>
        <dbReference type="Proteomes" id="UP001147700"/>
    </source>
</evidence>
<feature type="non-terminal residue" evidence="9">
    <location>
        <position position="522"/>
    </location>
</feature>
<evidence type="ECO:0000259" key="8">
    <source>
        <dbReference type="Pfam" id="PF13742"/>
    </source>
</evidence>
<comment type="catalytic activity">
    <reaction evidence="5">
        <text>Exonucleolytic cleavage in either 5'- to 3'- or 3'- to 5'-direction to yield nucleoside 5'-phosphates.</text>
        <dbReference type="EC" id="3.1.11.6"/>
    </reaction>
</comment>
<keyword evidence="2 5" id="KW-0540">Nuclease</keyword>
<sequence>MDGIPGSTLTGPFPVGQYAAALKDRLRGFTRVQVFGEVFGFKAGRAKVWFELRDASGALPCSMWREDFDQLKVGPLTDGAQVVVAGGCDYYPGSRTASPQFSFQVTRLRVAGEGDLLAQLDQLRKRLHAEGLFAPQKDLARPRLPKCIGVVTGESGKARDDVLAGLRRRGWAGRVVWGFAPVQDRHAAPAITRKLQDLAACEEVEVIVVARGGGSLADLFAFCDETLCRTVALLRVPVISSVGHHTDRTLLDDVAAVACSTPTHAAETAVPIDCTAARAALGQTAARLHRQGRRAVIERARALSRLSRAPGHHVARHRTRLHQQLRELRAATRRAIATGERTNAARGAALSRKASAAAFGVERAGRRARADAATLDRTSAAALERRRRDLDRILATLAAHDPQRTLERGYALLEDESGEPITSAAAAREQAALTIRLHDGRVQARPESDAPAGDEPAAPAGDGAARTGELAQAGGEGAAWARDEPASDDGTAAGSNRPAGGAGAPPPAGTPPRGGRPATPAG</sequence>
<feature type="region of interest" description="Disordered" evidence="6">
    <location>
        <begin position="439"/>
        <end position="522"/>
    </location>
</feature>
<evidence type="ECO:0000256" key="4">
    <source>
        <dbReference type="ARBA" id="ARBA00022839"/>
    </source>
</evidence>
<dbReference type="NCBIfam" id="TIGR00237">
    <property type="entry name" value="xseA"/>
    <property type="match status" value="1"/>
</dbReference>
<feature type="compositionally biased region" description="Basic and acidic residues" evidence="6">
    <location>
        <begin position="439"/>
        <end position="448"/>
    </location>
</feature>